<dbReference type="PANTHER" id="PTHR43283:SF14">
    <property type="entry name" value="BLL8153 PROTEIN"/>
    <property type="match status" value="1"/>
</dbReference>
<keyword evidence="1" id="KW-0732">Signal</keyword>
<dbReference type="InterPro" id="IPR050789">
    <property type="entry name" value="Diverse_Enzym_Activities"/>
</dbReference>
<dbReference type="InterPro" id="IPR001466">
    <property type="entry name" value="Beta-lactam-related"/>
</dbReference>
<evidence type="ECO:0000313" key="3">
    <source>
        <dbReference type="EMBL" id="KOS48192.1"/>
    </source>
</evidence>
<organism evidence="3 4">
    <name type="scientific">Penicillium nordicum</name>
    <dbReference type="NCBI Taxonomy" id="229535"/>
    <lineage>
        <taxon>Eukaryota</taxon>
        <taxon>Fungi</taxon>
        <taxon>Dikarya</taxon>
        <taxon>Ascomycota</taxon>
        <taxon>Pezizomycotina</taxon>
        <taxon>Eurotiomycetes</taxon>
        <taxon>Eurotiomycetidae</taxon>
        <taxon>Eurotiales</taxon>
        <taxon>Aspergillaceae</taxon>
        <taxon>Penicillium</taxon>
    </lineage>
</organism>
<feature type="signal peptide" evidence="1">
    <location>
        <begin position="1"/>
        <end position="19"/>
    </location>
</feature>
<sequence>MYFIKALMLVAFARANAAAASGPASTASLPSTSASAKPTTIPYVHYTRIGTFNLTGLDSTNPANSAIRTRHEEELLVANRTIQLRHGSKLRQLHQGKLIEVSADVNGSLESIDSFMAKFGMAGLIVVQHGTIRVEKYLYGNSPASKNVIQSCTKSFTSTALAVAMAAGKISTNDLASKYVPELVGSPYENVSLLQISDMVSGVTVPDDVPDYFDIYLESDPEAVFRLFKQYKTAAPPGQVYNYLDQNYYVIAVAVSRAVGEPIESYIQRNIWEPAGMQYDGFMRATAAGQVDGHGGLGITLGDMARFALYILDNINGKGGPKVPAGWFHNIAKGSTSTGIRAPGAIDIIPSFGYQTGWWTLPRGGDKYQLGDDSAFAALGTYDQAIYVIPGLNATIAMQSSFPVSYPELFYYGQEFATAVALALKTC</sequence>
<dbReference type="PANTHER" id="PTHR43283">
    <property type="entry name" value="BETA-LACTAMASE-RELATED"/>
    <property type="match status" value="1"/>
</dbReference>
<dbReference type="InterPro" id="IPR012338">
    <property type="entry name" value="Beta-lactam/transpept-like"/>
</dbReference>
<proteinExistence type="predicted"/>
<feature type="domain" description="Beta-lactamase-related" evidence="2">
    <location>
        <begin position="113"/>
        <end position="401"/>
    </location>
</feature>
<dbReference type="Pfam" id="PF00144">
    <property type="entry name" value="Beta-lactamase"/>
    <property type="match status" value="1"/>
</dbReference>
<dbReference type="AlphaFoldDB" id="A0A0M9WKB6"/>
<protein>
    <recommendedName>
        <fullName evidence="2">Beta-lactamase-related domain-containing protein</fullName>
    </recommendedName>
</protein>
<dbReference type="Gene3D" id="3.40.710.10">
    <property type="entry name" value="DD-peptidase/beta-lactamase superfamily"/>
    <property type="match status" value="1"/>
</dbReference>
<reference evidence="3 4" key="1">
    <citation type="submission" date="2015-08" db="EMBL/GenBank/DDBJ databases">
        <title>Genome sequencing of Penicillium nordicum.</title>
        <authorList>
            <person name="Nguyen H.D."/>
            <person name="Seifert K.A."/>
        </authorList>
    </citation>
    <scope>NUCLEOTIDE SEQUENCE [LARGE SCALE GENOMIC DNA]</scope>
    <source>
        <strain evidence="3 4">DAOMC 185683</strain>
    </source>
</reference>
<keyword evidence="4" id="KW-1185">Reference proteome</keyword>
<dbReference type="STRING" id="229535.A0A0M9WKB6"/>
<evidence type="ECO:0000259" key="2">
    <source>
        <dbReference type="Pfam" id="PF00144"/>
    </source>
</evidence>
<feature type="chain" id="PRO_5005839893" description="Beta-lactamase-related domain-containing protein" evidence="1">
    <location>
        <begin position="20"/>
        <end position="427"/>
    </location>
</feature>
<comment type="caution">
    <text evidence="3">The sequence shown here is derived from an EMBL/GenBank/DDBJ whole genome shotgun (WGS) entry which is preliminary data.</text>
</comment>
<dbReference type="Proteomes" id="UP000037696">
    <property type="component" value="Unassembled WGS sequence"/>
</dbReference>
<gene>
    <name evidence="3" type="ORF">ACN38_g782</name>
</gene>
<name>A0A0M9WKB6_9EURO</name>
<dbReference type="EMBL" id="LHQQ01000007">
    <property type="protein sequence ID" value="KOS48192.1"/>
    <property type="molecule type" value="Genomic_DNA"/>
</dbReference>
<evidence type="ECO:0000313" key="4">
    <source>
        <dbReference type="Proteomes" id="UP000037696"/>
    </source>
</evidence>
<evidence type="ECO:0000256" key="1">
    <source>
        <dbReference type="SAM" id="SignalP"/>
    </source>
</evidence>
<dbReference type="SUPFAM" id="SSF56601">
    <property type="entry name" value="beta-lactamase/transpeptidase-like"/>
    <property type="match status" value="1"/>
</dbReference>
<accession>A0A0M9WKB6</accession>
<dbReference type="OrthoDB" id="5946976at2759"/>